<dbReference type="InterPro" id="IPR036145">
    <property type="entry name" value="MinC_C_sf"/>
</dbReference>
<evidence type="ECO:0000313" key="7">
    <source>
        <dbReference type="EMBL" id="CFY11153.1"/>
    </source>
</evidence>
<proteinExistence type="inferred from homology"/>
<evidence type="ECO:0000256" key="5">
    <source>
        <dbReference type="HAMAP-Rule" id="MF_00267"/>
    </source>
</evidence>
<dbReference type="SUPFAM" id="SSF63848">
    <property type="entry name" value="Cell-division inhibitor MinC, C-terminal domain"/>
    <property type="match status" value="1"/>
</dbReference>
<dbReference type="AlphaFoldDB" id="A0A0E4GCZ0"/>
<organism evidence="7 8">
    <name type="scientific">Syntrophomonas zehnderi OL-4</name>
    <dbReference type="NCBI Taxonomy" id="690567"/>
    <lineage>
        <taxon>Bacteria</taxon>
        <taxon>Bacillati</taxon>
        <taxon>Bacillota</taxon>
        <taxon>Clostridia</taxon>
        <taxon>Eubacteriales</taxon>
        <taxon>Syntrophomonadaceae</taxon>
        <taxon>Syntrophomonas</taxon>
    </lineage>
</organism>
<protein>
    <recommendedName>
        <fullName evidence="5">Probable septum site-determining protein MinC</fullName>
    </recommendedName>
</protein>
<dbReference type="GO" id="GO:0000902">
    <property type="term" value="P:cell morphogenesis"/>
    <property type="evidence" value="ECO:0007669"/>
    <property type="project" value="InterPro"/>
</dbReference>
<comment type="similarity">
    <text evidence="5">Belongs to the MinC family.</text>
</comment>
<dbReference type="STRING" id="690567.2775"/>
<dbReference type="InterPro" id="IPR005526">
    <property type="entry name" value="Septum_form_inhib_MinC_C"/>
</dbReference>
<dbReference type="Gene3D" id="2.160.20.70">
    <property type="match status" value="1"/>
</dbReference>
<evidence type="ECO:0000256" key="3">
    <source>
        <dbReference type="ARBA" id="ARBA00023306"/>
    </source>
</evidence>
<gene>
    <name evidence="5" type="primary">minC</name>
    <name evidence="7" type="ORF">2775</name>
</gene>
<comment type="subunit">
    <text evidence="4 5">Interacts with MinD and FtsZ.</text>
</comment>
<evidence type="ECO:0000256" key="1">
    <source>
        <dbReference type="ARBA" id="ARBA00022618"/>
    </source>
</evidence>
<dbReference type="EMBL" id="CGIH01000053">
    <property type="protein sequence ID" value="CFY11153.1"/>
    <property type="molecule type" value="Genomic_DNA"/>
</dbReference>
<name>A0A0E4GCZ0_9FIRM</name>
<dbReference type="GO" id="GO:1901891">
    <property type="term" value="P:regulation of cell septum assembly"/>
    <property type="evidence" value="ECO:0007669"/>
    <property type="project" value="InterPro"/>
</dbReference>
<keyword evidence="1 5" id="KW-0132">Cell division</keyword>
<keyword evidence="2 5" id="KW-0717">Septation</keyword>
<dbReference type="Pfam" id="PF03775">
    <property type="entry name" value="MinC_C"/>
    <property type="match status" value="1"/>
</dbReference>
<sequence length="207" mass="22776">MDVAKLDIKGLNNSLVFVFGEGSLEEYITIIKSKVDNNPQLFAGSSVIFQGDGLKLLTQDELADLQRICLDYDMVLNNMQAPSSPRAEKKPAASRDLIIYKTLRSGQRVHSDASIIVWGNVHESAEITAAKDVIVLGKLEGLAHAGCFGDISSTIFALQLSPRQLRIADRISRSSGDLVKNNYPEIAYVEDDNICIKEYTPHEAIPK</sequence>
<evidence type="ECO:0000256" key="4">
    <source>
        <dbReference type="ARBA" id="ARBA00046874"/>
    </source>
</evidence>
<dbReference type="PANTHER" id="PTHR34108">
    <property type="entry name" value="SEPTUM SITE-DETERMINING PROTEIN MINC"/>
    <property type="match status" value="1"/>
</dbReference>
<evidence type="ECO:0000259" key="6">
    <source>
        <dbReference type="Pfam" id="PF03775"/>
    </source>
</evidence>
<dbReference type="GO" id="GO:0000917">
    <property type="term" value="P:division septum assembly"/>
    <property type="evidence" value="ECO:0007669"/>
    <property type="project" value="UniProtKB-KW"/>
</dbReference>
<evidence type="ECO:0000256" key="2">
    <source>
        <dbReference type="ARBA" id="ARBA00023210"/>
    </source>
</evidence>
<dbReference type="PANTHER" id="PTHR34108:SF1">
    <property type="entry name" value="SEPTUM SITE-DETERMINING PROTEIN MINC"/>
    <property type="match status" value="1"/>
</dbReference>
<dbReference type="InterPro" id="IPR013033">
    <property type="entry name" value="MinC"/>
</dbReference>
<dbReference type="Proteomes" id="UP000045545">
    <property type="component" value="Unassembled WGS sequence"/>
</dbReference>
<dbReference type="InterPro" id="IPR016098">
    <property type="entry name" value="CAP/MinC_C"/>
</dbReference>
<evidence type="ECO:0000313" key="8">
    <source>
        <dbReference type="Proteomes" id="UP000045545"/>
    </source>
</evidence>
<feature type="domain" description="Septum formation inhibitor MinC C-terminal" evidence="6">
    <location>
        <begin position="98"/>
        <end position="196"/>
    </location>
</feature>
<reference evidence="7 8" key="1">
    <citation type="submission" date="2015-03" db="EMBL/GenBank/DDBJ databases">
        <authorList>
            <person name="Murphy D."/>
        </authorList>
    </citation>
    <scope>NUCLEOTIDE SEQUENCE [LARGE SCALE GENOMIC DNA]</scope>
    <source>
        <strain evidence="7 8">OL-4</strain>
    </source>
</reference>
<accession>A0A0E4GCZ0</accession>
<dbReference type="HAMAP" id="MF_00267">
    <property type="entry name" value="MinC"/>
    <property type="match status" value="1"/>
</dbReference>
<keyword evidence="8" id="KW-1185">Reference proteome</keyword>
<comment type="function">
    <text evidence="5">Cell division inhibitor that blocks the formation of polar Z ring septums. Rapidly oscillates between the poles of the cell to destabilize FtsZ filaments that have formed before they mature into polar Z rings. Prevents FtsZ polymerization.</text>
</comment>
<keyword evidence="3 5" id="KW-0131">Cell cycle</keyword>